<dbReference type="InterPro" id="IPR036412">
    <property type="entry name" value="HAD-like_sf"/>
</dbReference>
<dbReference type="EMBL" id="JAGGKT010000002">
    <property type="protein sequence ID" value="MBP1931047.1"/>
    <property type="molecule type" value="Genomic_DNA"/>
</dbReference>
<comment type="caution">
    <text evidence="1">The sequence shown here is derived from an EMBL/GenBank/DDBJ whole genome shotgun (WGS) entry which is preliminary data.</text>
</comment>
<organism evidence="1 2">
    <name type="scientific">Ammoniphilus resinae</name>
    <dbReference type="NCBI Taxonomy" id="861532"/>
    <lineage>
        <taxon>Bacteria</taxon>
        <taxon>Bacillati</taxon>
        <taxon>Bacillota</taxon>
        <taxon>Bacilli</taxon>
        <taxon>Bacillales</taxon>
        <taxon>Paenibacillaceae</taxon>
        <taxon>Aneurinibacillus group</taxon>
        <taxon>Ammoniphilus</taxon>
    </lineage>
</organism>
<protein>
    <submittedName>
        <fullName evidence="1">NAD(P)H-dependent FMN reductase</fullName>
    </submittedName>
</protein>
<gene>
    <name evidence="1" type="ORF">J2Z37_001044</name>
</gene>
<accession>A0ABS4GLQ9</accession>
<dbReference type="InterPro" id="IPR023214">
    <property type="entry name" value="HAD_sf"/>
</dbReference>
<sequence>MKVIFLDLDGVMITGSNQKLSSEYDGYVFTPTSVEHLKQIIDQTGAFIVVTSTYRKAGFSYLKKMFEANGITEGLIGQTPVLAYHSRGREIQQYIDESQLDPSLTVEKFVIIDDHDDMGELMPFLVQTKWHSGLDEEAKNKAIQMLLD</sequence>
<reference evidence="1 2" key="1">
    <citation type="submission" date="2021-03" db="EMBL/GenBank/DDBJ databases">
        <title>Genomic Encyclopedia of Type Strains, Phase IV (KMG-IV): sequencing the most valuable type-strain genomes for metagenomic binning, comparative biology and taxonomic classification.</title>
        <authorList>
            <person name="Goeker M."/>
        </authorList>
    </citation>
    <scope>NUCLEOTIDE SEQUENCE [LARGE SCALE GENOMIC DNA]</scope>
    <source>
        <strain evidence="1 2">DSM 24738</strain>
    </source>
</reference>
<evidence type="ECO:0000313" key="1">
    <source>
        <dbReference type="EMBL" id="MBP1931047.1"/>
    </source>
</evidence>
<dbReference type="Proteomes" id="UP001519343">
    <property type="component" value="Unassembled WGS sequence"/>
</dbReference>
<dbReference type="Pfam" id="PF18143">
    <property type="entry name" value="HAD_SAK_2"/>
    <property type="match status" value="1"/>
</dbReference>
<dbReference type="Gene3D" id="3.40.50.1000">
    <property type="entry name" value="HAD superfamily/HAD-like"/>
    <property type="match status" value="1"/>
</dbReference>
<proteinExistence type="predicted"/>
<name>A0ABS4GLQ9_9BACL</name>
<evidence type="ECO:0000313" key="2">
    <source>
        <dbReference type="Proteomes" id="UP001519343"/>
    </source>
</evidence>
<dbReference type="RefSeq" id="WP_209809145.1">
    <property type="nucleotide sequence ID" value="NZ_JAGGKT010000002.1"/>
</dbReference>
<dbReference type="SUPFAM" id="SSF56784">
    <property type="entry name" value="HAD-like"/>
    <property type="match status" value="1"/>
</dbReference>
<keyword evidence="2" id="KW-1185">Reference proteome</keyword>